<comment type="caution">
    <text evidence="2">The sequence shown here is derived from an EMBL/GenBank/DDBJ whole genome shotgun (WGS) entry which is preliminary data.</text>
</comment>
<evidence type="ECO:0000313" key="2">
    <source>
        <dbReference type="EMBL" id="KAH9641812.1"/>
    </source>
</evidence>
<evidence type="ECO:0008006" key="4">
    <source>
        <dbReference type="Google" id="ProtNLM"/>
    </source>
</evidence>
<sequence>MENNNIVKCNQCNVVINELLCFIQHKIDVMDNFSLIQICKSAFSEDVIKSAKNLLFQAVPNSKRAISRRSKNKTGRELEDIIDLLKVTDPDIVPVFVARNLHVLPPISWDHVDVCSLLKRILILESEVNTVKQNYATTKFVEEMYRTRDTQPMDQTIIENGDCNVNRCRGAYVLKESSYLEMCDRYIDKPQSSSSPNSGSTTGAPVSSSRMQKTFQGHPVSITSCAPVCTKEKSAKSVSLAQLPEQARAQQVEARNCTTAVSALETQVNEANRRVQDPALRDSDTEQHASVTEIAKTWVDVAKEGEWKKVVNKRRLYNKNRFIGIKGKAMPLSECRFKAAEMKIPFYIYNVHKDASPRDISEYVFARTNVEITPEKMIMKQSKGYEAYKFVIPKDKLCVFMDENLWPDGVSFRQFVTISNYKGQTLKTGNNINRNI</sequence>
<feature type="compositionally biased region" description="Polar residues" evidence="1">
    <location>
        <begin position="204"/>
        <end position="213"/>
    </location>
</feature>
<protein>
    <recommendedName>
        <fullName evidence="4">Mutant cadherin</fullName>
    </recommendedName>
</protein>
<name>A0A922MT44_SPOEX</name>
<proteinExistence type="predicted"/>
<evidence type="ECO:0000256" key="1">
    <source>
        <dbReference type="SAM" id="MobiDB-lite"/>
    </source>
</evidence>
<organism evidence="2 3">
    <name type="scientific">Spodoptera exigua</name>
    <name type="common">Beet armyworm</name>
    <name type="synonym">Noctua fulgens</name>
    <dbReference type="NCBI Taxonomy" id="7107"/>
    <lineage>
        <taxon>Eukaryota</taxon>
        <taxon>Metazoa</taxon>
        <taxon>Ecdysozoa</taxon>
        <taxon>Arthropoda</taxon>
        <taxon>Hexapoda</taxon>
        <taxon>Insecta</taxon>
        <taxon>Pterygota</taxon>
        <taxon>Neoptera</taxon>
        <taxon>Endopterygota</taxon>
        <taxon>Lepidoptera</taxon>
        <taxon>Glossata</taxon>
        <taxon>Ditrysia</taxon>
        <taxon>Noctuoidea</taxon>
        <taxon>Noctuidae</taxon>
        <taxon>Amphipyrinae</taxon>
        <taxon>Spodoptera</taxon>
    </lineage>
</organism>
<dbReference type="Proteomes" id="UP000814243">
    <property type="component" value="Unassembled WGS sequence"/>
</dbReference>
<feature type="compositionally biased region" description="Low complexity" evidence="1">
    <location>
        <begin position="192"/>
        <end position="203"/>
    </location>
</feature>
<dbReference type="EMBL" id="JACEFF010000214">
    <property type="protein sequence ID" value="KAH9641812.1"/>
    <property type="molecule type" value="Genomic_DNA"/>
</dbReference>
<evidence type="ECO:0000313" key="3">
    <source>
        <dbReference type="Proteomes" id="UP000814243"/>
    </source>
</evidence>
<reference evidence="2" key="1">
    <citation type="journal article" date="2021" name="G3 (Bethesda)">
        <title>Genome and transcriptome analysis of the beet armyworm Spodoptera exigua reveals targets for pest control. .</title>
        <authorList>
            <person name="Simon S."/>
            <person name="Breeschoten T."/>
            <person name="Jansen H.J."/>
            <person name="Dirks R.P."/>
            <person name="Schranz M.E."/>
            <person name="Ros V.I.D."/>
        </authorList>
    </citation>
    <scope>NUCLEOTIDE SEQUENCE</scope>
    <source>
        <strain evidence="2">TB_SE_WUR_2020</strain>
    </source>
</reference>
<accession>A0A922MT44</accession>
<feature type="region of interest" description="Disordered" evidence="1">
    <location>
        <begin position="189"/>
        <end position="213"/>
    </location>
</feature>
<gene>
    <name evidence="2" type="ORF">HF086_005352</name>
</gene>
<dbReference type="AlphaFoldDB" id="A0A922MT44"/>